<comment type="subcellular location">
    <subcellularLocation>
        <location evidence="4">Cytoplasm</location>
    </subcellularLocation>
</comment>
<dbReference type="UniPathway" id="UPA00098">
    <property type="reaction ID" value="UER00361"/>
</dbReference>
<keyword evidence="4 7" id="KW-0028">Amino-acid biosynthesis</keyword>
<comment type="function">
    <text evidence="4">Catalyzes the reduction of 1-pyrroline-5-carboxylate (PCA) to L-proline.</text>
</comment>
<dbReference type="EC" id="1.5.1.2" evidence="4 5"/>
<dbReference type="InterPro" id="IPR028939">
    <property type="entry name" value="P5C_Rdtase_cat_N"/>
</dbReference>
<dbReference type="InterPro" id="IPR036291">
    <property type="entry name" value="NAD(P)-bd_dom_sf"/>
</dbReference>
<protein>
    <recommendedName>
        <fullName evidence="4 5">Pyrroline-5-carboxylate reductase</fullName>
        <shortName evidence="4">P5C reductase</shortName>
        <shortName evidence="4">P5CR</shortName>
        <ecNumber evidence="4 5">1.5.1.2</ecNumber>
    </recommendedName>
    <alternativeName>
        <fullName evidence="4">PCA reductase</fullName>
    </alternativeName>
</protein>
<name>A0A8J2XR22_9GAMM</name>
<accession>A0A8J2XR22</accession>
<dbReference type="FunFam" id="1.10.3730.10:FF:000001">
    <property type="entry name" value="Pyrroline-5-carboxylate reductase"/>
    <property type="match status" value="1"/>
</dbReference>
<dbReference type="AlphaFoldDB" id="A0A8J2XR22"/>
<keyword evidence="4 7" id="KW-0641">Proline biosynthesis</keyword>
<dbReference type="SUPFAM" id="SSF51735">
    <property type="entry name" value="NAD(P)-binding Rossmann-fold domains"/>
    <property type="match status" value="1"/>
</dbReference>
<dbReference type="SUPFAM" id="SSF48179">
    <property type="entry name" value="6-phosphogluconate dehydrogenase C-terminal domain-like"/>
    <property type="match status" value="1"/>
</dbReference>
<feature type="binding site" evidence="6">
    <location>
        <begin position="71"/>
        <end position="74"/>
    </location>
    <ligand>
        <name>NADP(+)</name>
        <dbReference type="ChEBI" id="CHEBI:58349"/>
    </ligand>
</feature>
<comment type="similarity">
    <text evidence="1 4 7">Belongs to the pyrroline-5-carboxylate reductase family.</text>
</comment>
<evidence type="ECO:0000256" key="4">
    <source>
        <dbReference type="HAMAP-Rule" id="MF_01925"/>
    </source>
</evidence>
<reference evidence="11" key="1">
    <citation type="journal article" date="2019" name="Int. J. Syst. Evol. Microbiol.">
        <title>The Global Catalogue of Microorganisms (GCM) 10K type strain sequencing project: providing services to taxonomists for standard genome sequencing and annotation.</title>
        <authorList>
            <consortium name="The Broad Institute Genomics Platform"/>
            <consortium name="The Broad Institute Genome Sequencing Center for Infectious Disease"/>
            <person name="Wu L."/>
            <person name="Ma J."/>
        </authorList>
    </citation>
    <scope>NUCLEOTIDE SEQUENCE [LARGE SCALE GENOMIC DNA]</scope>
    <source>
        <strain evidence="11">CGMCC 1.10130</strain>
    </source>
</reference>
<comment type="catalytic activity">
    <reaction evidence="4 7">
        <text>L-proline + NADP(+) = (S)-1-pyrroline-5-carboxylate + NADPH + 2 H(+)</text>
        <dbReference type="Rhea" id="RHEA:14109"/>
        <dbReference type="ChEBI" id="CHEBI:15378"/>
        <dbReference type="ChEBI" id="CHEBI:17388"/>
        <dbReference type="ChEBI" id="CHEBI:57783"/>
        <dbReference type="ChEBI" id="CHEBI:58349"/>
        <dbReference type="ChEBI" id="CHEBI:60039"/>
        <dbReference type="EC" id="1.5.1.2"/>
    </reaction>
</comment>
<dbReference type="RefSeq" id="WP_087507153.1">
    <property type="nucleotide sequence ID" value="NZ_BMDX01000021.1"/>
</dbReference>
<dbReference type="Gene3D" id="3.40.50.720">
    <property type="entry name" value="NAD(P)-binding Rossmann-like Domain"/>
    <property type="match status" value="1"/>
</dbReference>
<dbReference type="NCBIfam" id="TIGR00112">
    <property type="entry name" value="proC"/>
    <property type="match status" value="1"/>
</dbReference>
<evidence type="ECO:0000313" key="10">
    <source>
        <dbReference type="EMBL" id="GGA87247.1"/>
    </source>
</evidence>
<evidence type="ECO:0000259" key="9">
    <source>
        <dbReference type="Pfam" id="PF14748"/>
    </source>
</evidence>
<evidence type="ECO:0000256" key="3">
    <source>
        <dbReference type="ARBA" id="ARBA00023002"/>
    </source>
</evidence>
<comment type="caution">
    <text evidence="10">The sequence shown here is derived from an EMBL/GenBank/DDBJ whole genome shotgun (WGS) entry which is preliminary data.</text>
</comment>
<dbReference type="GO" id="GO:0004735">
    <property type="term" value="F:pyrroline-5-carboxylate reductase activity"/>
    <property type="evidence" value="ECO:0007669"/>
    <property type="project" value="UniProtKB-UniRule"/>
</dbReference>
<organism evidence="10 11">
    <name type="scientific">Neiella marina</name>
    <dbReference type="NCBI Taxonomy" id="508461"/>
    <lineage>
        <taxon>Bacteria</taxon>
        <taxon>Pseudomonadati</taxon>
        <taxon>Pseudomonadota</taxon>
        <taxon>Gammaproteobacteria</taxon>
        <taxon>Alteromonadales</taxon>
        <taxon>Echinimonadaceae</taxon>
        <taxon>Neiella</taxon>
    </lineage>
</organism>
<dbReference type="InterPro" id="IPR000304">
    <property type="entry name" value="Pyrroline-COOH_reductase"/>
</dbReference>
<dbReference type="PANTHER" id="PTHR11645">
    <property type="entry name" value="PYRROLINE-5-CARBOXYLATE REDUCTASE"/>
    <property type="match status" value="1"/>
</dbReference>
<dbReference type="Proteomes" id="UP000619743">
    <property type="component" value="Unassembled WGS sequence"/>
</dbReference>
<keyword evidence="3 4" id="KW-0560">Oxidoreductase</keyword>
<dbReference type="Pfam" id="PF03807">
    <property type="entry name" value="F420_oxidored"/>
    <property type="match status" value="1"/>
</dbReference>
<dbReference type="OrthoDB" id="9805754at2"/>
<dbReference type="HAMAP" id="MF_01925">
    <property type="entry name" value="P5C_reductase"/>
    <property type="match status" value="1"/>
</dbReference>
<dbReference type="Gene3D" id="1.10.3730.10">
    <property type="entry name" value="ProC C-terminal domain-like"/>
    <property type="match status" value="1"/>
</dbReference>
<dbReference type="Pfam" id="PF14748">
    <property type="entry name" value="P5CR_dimer"/>
    <property type="match status" value="1"/>
</dbReference>
<dbReference type="PIRSF" id="PIRSF000193">
    <property type="entry name" value="Pyrrol-5-carb_rd"/>
    <property type="match status" value="1"/>
</dbReference>
<dbReference type="InterPro" id="IPR053790">
    <property type="entry name" value="P5CR-like_CS"/>
</dbReference>
<gene>
    <name evidence="4 10" type="primary">proC</name>
    <name evidence="10" type="ORF">GCM10011369_31650</name>
</gene>
<evidence type="ECO:0000256" key="6">
    <source>
        <dbReference type="PIRSR" id="PIRSR000193-1"/>
    </source>
</evidence>
<keyword evidence="2 4" id="KW-0521">NADP</keyword>
<dbReference type="InterPro" id="IPR008927">
    <property type="entry name" value="6-PGluconate_DH-like_C_sf"/>
</dbReference>
<feature type="binding site" evidence="6">
    <location>
        <begin position="10"/>
        <end position="15"/>
    </location>
    <ligand>
        <name>NADP(+)</name>
        <dbReference type="ChEBI" id="CHEBI:58349"/>
    </ligand>
</feature>
<evidence type="ECO:0000256" key="7">
    <source>
        <dbReference type="RuleBase" id="RU003903"/>
    </source>
</evidence>
<dbReference type="PANTHER" id="PTHR11645:SF0">
    <property type="entry name" value="PYRROLINE-5-CARBOXYLATE REDUCTASE 3"/>
    <property type="match status" value="1"/>
</dbReference>
<dbReference type="InterPro" id="IPR029036">
    <property type="entry name" value="P5CR_dimer"/>
</dbReference>
<feature type="binding site" evidence="6">
    <location>
        <position position="58"/>
    </location>
    <ligand>
        <name>NADPH</name>
        <dbReference type="ChEBI" id="CHEBI:57783"/>
    </ligand>
</feature>
<dbReference type="EMBL" id="BMDX01000021">
    <property type="protein sequence ID" value="GGA87247.1"/>
    <property type="molecule type" value="Genomic_DNA"/>
</dbReference>
<keyword evidence="11" id="KW-1185">Reference proteome</keyword>
<sequence length="277" mass="28818">MIKTKKVAFIGGGHMATAIIQGLLAAGMPANHILVCAPSAATRQRLSDRYQVATSACNCGAVAFANAIIVAVKPQLVAQVCGELAAVRLADHTVISIAAGVQHQQLGQWLGDEQRVICAMPNLPTAMQQGMTGLYCSAATAAASQQLAEQLFDAVGEAIWLSDERDMAAVVAAAGSAPAYFFRFMEAMTKAAVQQGLSAQEASRCVRQSAIGAIAMASESQVDLACLRERVTSPNGSTAAALDAFDAMDMDQVVAMAMAAAATRTRLFGQSDNAFCE</sequence>
<proteinExistence type="inferred from homology"/>
<evidence type="ECO:0000313" key="11">
    <source>
        <dbReference type="Proteomes" id="UP000619743"/>
    </source>
</evidence>
<comment type="pathway">
    <text evidence="4 7">Amino-acid biosynthesis; L-proline biosynthesis; L-proline from L-glutamate 5-semialdehyde: step 1/1.</text>
</comment>
<dbReference type="GO" id="GO:0055129">
    <property type="term" value="P:L-proline biosynthetic process"/>
    <property type="evidence" value="ECO:0007669"/>
    <property type="project" value="UniProtKB-UniRule"/>
</dbReference>
<evidence type="ECO:0000256" key="5">
    <source>
        <dbReference type="NCBIfam" id="TIGR00112"/>
    </source>
</evidence>
<keyword evidence="4" id="KW-0963">Cytoplasm</keyword>
<evidence type="ECO:0000256" key="2">
    <source>
        <dbReference type="ARBA" id="ARBA00022857"/>
    </source>
</evidence>
<dbReference type="GO" id="GO:0005737">
    <property type="term" value="C:cytoplasm"/>
    <property type="evidence" value="ECO:0007669"/>
    <property type="project" value="UniProtKB-SubCell"/>
</dbReference>
<feature type="domain" description="Pyrroline-5-carboxylate reductase dimerisation" evidence="9">
    <location>
        <begin position="164"/>
        <end position="266"/>
    </location>
</feature>
<evidence type="ECO:0000256" key="1">
    <source>
        <dbReference type="ARBA" id="ARBA00005525"/>
    </source>
</evidence>
<dbReference type="PROSITE" id="PS00521">
    <property type="entry name" value="P5CR"/>
    <property type="match status" value="1"/>
</dbReference>
<evidence type="ECO:0000259" key="8">
    <source>
        <dbReference type="Pfam" id="PF03807"/>
    </source>
</evidence>
<feature type="domain" description="Pyrroline-5-carboxylate reductase catalytic N-terminal" evidence="8">
    <location>
        <begin position="6"/>
        <end position="100"/>
    </location>
</feature>
<comment type="catalytic activity">
    <reaction evidence="4">
        <text>L-proline + NAD(+) = (S)-1-pyrroline-5-carboxylate + NADH + 2 H(+)</text>
        <dbReference type="Rhea" id="RHEA:14105"/>
        <dbReference type="ChEBI" id="CHEBI:15378"/>
        <dbReference type="ChEBI" id="CHEBI:17388"/>
        <dbReference type="ChEBI" id="CHEBI:57540"/>
        <dbReference type="ChEBI" id="CHEBI:57945"/>
        <dbReference type="ChEBI" id="CHEBI:60039"/>
        <dbReference type="EC" id="1.5.1.2"/>
    </reaction>
</comment>